<evidence type="ECO:0000256" key="2">
    <source>
        <dbReference type="ARBA" id="ARBA00022840"/>
    </source>
</evidence>
<evidence type="ECO:0000313" key="4">
    <source>
        <dbReference type="EMBL" id="KKA23137.1"/>
    </source>
</evidence>
<gene>
    <name evidence="4" type="ORF">T310_2863</name>
</gene>
<evidence type="ECO:0000313" key="5">
    <source>
        <dbReference type="Proteomes" id="UP000053958"/>
    </source>
</evidence>
<proteinExistence type="predicted"/>
<keyword evidence="1" id="KW-0547">Nucleotide-binding</keyword>
<dbReference type="STRING" id="1408163.A0A0F4YXY5"/>
<dbReference type="Proteomes" id="UP000053958">
    <property type="component" value="Unassembled WGS sequence"/>
</dbReference>
<dbReference type="InterPro" id="IPR000330">
    <property type="entry name" value="SNF2_N"/>
</dbReference>
<dbReference type="InterPro" id="IPR027417">
    <property type="entry name" value="P-loop_NTPase"/>
</dbReference>
<organism evidence="4 5">
    <name type="scientific">Rasamsonia emersonii (strain ATCC 16479 / CBS 393.64 / IMI 116815)</name>
    <dbReference type="NCBI Taxonomy" id="1408163"/>
    <lineage>
        <taxon>Eukaryota</taxon>
        <taxon>Fungi</taxon>
        <taxon>Dikarya</taxon>
        <taxon>Ascomycota</taxon>
        <taxon>Pezizomycotina</taxon>
        <taxon>Eurotiomycetes</taxon>
        <taxon>Eurotiomycetidae</taxon>
        <taxon>Eurotiales</taxon>
        <taxon>Trichocomaceae</taxon>
        <taxon>Rasamsonia</taxon>
    </lineage>
</organism>
<name>A0A0F4YXY5_RASE3</name>
<keyword evidence="2" id="KW-0067">ATP-binding</keyword>
<evidence type="ECO:0000256" key="1">
    <source>
        <dbReference type="ARBA" id="ARBA00022741"/>
    </source>
</evidence>
<protein>
    <recommendedName>
        <fullName evidence="3">SNF2 N-terminal domain-containing protein</fullName>
    </recommendedName>
</protein>
<dbReference type="SUPFAM" id="SSF52540">
    <property type="entry name" value="P-loop containing nucleoside triphosphate hydrolases"/>
    <property type="match status" value="1"/>
</dbReference>
<dbReference type="AlphaFoldDB" id="A0A0F4YXY5"/>
<feature type="domain" description="SNF2 N-terminal" evidence="3">
    <location>
        <begin position="184"/>
        <end position="240"/>
    </location>
</feature>
<dbReference type="GeneID" id="25315214"/>
<dbReference type="RefSeq" id="XP_013329749.1">
    <property type="nucleotide sequence ID" value="XM_013474295.1"/>
</dbReference>
<dbReference type="EMBL" id="LASV01000111">
    <property type="protein sequence ID" value="KKA23137.1"/>
    <property type="molecule type" value="Genomic_DNA"/>
</dbReference>
<dbReference type="Gene3D" id="3.40.50.10810">
    <property type="entry name" value="Tandem AAA-ATPase domain"/>
    <property type="match status" value="1"/>
</dbReference>
<evidence type="ECO:0000259" key="3">
    <source>
        <dbReference type="Pfam" id="PF00176"/>
    </source>
</evidence>
<comment type="caution">
    <text evidence="4">The sequence shown here is derived from an EMBL/GenBank/DDBJ whole genome shotgun (WGS) entry which is preliminary data.</text>
</comment>
<dbReference type="InterPro" id="IPR038718">
    <property type="entry name" value="SNF2-like_sf"/>
</dbReference>
<dbReference type="GO" id="GO:0005524">
    <property type="term" value="F:ATP binding"/>
    <property type="evidence" value="ECO:0007669"/>
    <property type="project" value="InterPro"/>
</dbReference>
<keyword evidence="5" id="KW-1185">Reference proteome</keyword>
<reference evidence="4 5" key="1">
    <citation type="submission" date="2015-04" db="EMBL/GenBank/DDBJ databases">
        <authorList>
            <person name="Heijne W.H."/>
            <person name="Fedorova N.D."/>
            <person name="Nierman W.C."/>
            <person name="Vollebregt A.W."/>
            <person name="Zhao Z."/>
            <person name="Wu L."/>
            <person name="Kumar M."/>
            <person name="Stam H."/>
            <person name="van den Berg M.A."/>
            <person name="Pel H.J."/>
        </authorList>
    </citation>
    <scope>NUCLEOTIDE SEQUENCE [LARGE SCALE GENOMIC DNA]</scope>
    <source>
        <strain evidence="4 5">CBS 393.64</strain>
    </source>
</reference>
<accession>A0A0F4YXY5</accession>
<dbReference type="Pfam" id="PF00176">
    <property type="entry name" value="SNF2-rel_dom"/>
    <property type="match status" value="1"/>
</dbReference>
<sequence length="252" mass="27565">MAPTCPVELRTLPTSHDLLSYSLELVSQTGPVSFLIGIGLPRSLLPHSAKRLTHVSWNLGPVTIAPWSRRTRLGIRNIRNLLRTLVGSPSGHQYGPIDDEALLHMPKCGNLSDHSHSPATTSSREWILGGTPVQTSQSSTSTLMAGPQMVETPSRISTGKSTLWTTLAQICLWARILSDPRSASDFHTLVMDEAHQIRNLNTLQATAVRWVKGDFNVLFTATPASNAIEDVKGIVPFILNPANEKLWQKNAP</sequence>
<dbReference type="OrthoDB" id="4510417at2759"/>